<evidence type="ECO:0000259" key="1">
    <source>
        <dbReference type="Pfam" id="PF09557"/>
    </source>
</evidence>
<dbReference type="Proteomes" id="UP000218238">
    <property type="component" value="Unassembled WGS sequence"/>
</dbReference>
<dbReference type="OrthoDB" id="530231at2"/>
<dbReference type="RefSeq" id="WP_095722147.1">
    <property type="nucleotide sequence ID" value="NZ_NTFS01000128.1"/>
</dbReference>
<feature type="domain" description="DUF2382" evidence="1">
    <location>
        <begin position="163"/>
        <end position="213"/>
    </location>
</feature>
<evidence type="ECO:0000313" key="2">
    <source>
        <dbReference type="EMBL" id="PAX53829.1"/>
    </source>
</evidence>
<accession>A0A2A2TIQ3</accession>
<organism evidence="2 3">
    <name type="scientific">Brunnivagina elsteri CCALA 953</name>
    <dbReference type="NCBI Taxonomy" id="987040"/>
    <lineage>
        <taxon>Bacteria</taxon>
        <taxon>Bacillati</taxon>
        <taxon>Cyanobacteriota</taxon>
        <taxon>Cyanophyceae</taxon>
        <taxon>Nostocales</taxon>
        <taxon>Calotrichaceae</taxon>
        <taxon>Brunnivagina</taxon>
    </lineage>
</organism>
<dbReference type="InterPro" id="IPR019060">
    <property type="entry name" value="DUF2382"/>
</dbReference>
<evidence type="ECO:0000313" key="3">
    <source>
        <dbReference type="Proteomes" id="UP000218238"/>
    </source>
</evidence>
<gene>
    <name evidence="2" type="ORF">CK510_13205</name>
</gene>
<sequence length="299" mass="34147">MTNSSATTLDTQNTNQITQIISIIANLNNKISNFEILDKNGEIIGNVKEVILDSNRQISFIVTENSYLYNSSVNNQKQNKPRLFLLKGQLVEKIDTPERRIISIIDKEQSKFLPEYLERIAEYEPTVNSNQDNSNSNNQTANQENIFLESTKAEIRIVEEDILHLLAEKLIVDRTKTKIGEVIIRKEIETRMVTVPVRRERLIIEQISPENKQLASIDLGEEQLAETHLASSEMPPTINFDSALTISGEFISPKVASLLLNAIAMERDNGCRRIHITIAVDNEQHQKQYQEWFARTSIK</sequence>
<protein>
    <recommendedName>
        <fullName evidence="1">DUF2382 domain-containing protein</fullName>
    </recommendedName>
</protein>
<dbReference type="EMBL" id="NTFS01000128">
    <property type="protein sequence ID" value="PAX53829.1"/>
    <property type="molecule type" value="Genomic_DNA"/>
</dbReference>
<reference evidence="2 3" key="1">
    <citation type="submission" date="2017-08" db="EMBL/GenBank/DDBJ databases">
        <title>Draft genome sequence of filamentous cyanobacterium Calothrix elsteri CCALA 953.</title>
        <authorList>
            <person name="Gagunashvili A.N."/>
            <person name="Elster J."/>
            <person name="Andresson O.S."/>
        </authorList>
    </citation>
    <scope>NUCLEOTIDE SEQUENCE [LARGE SCALE GENOMIC DNA]</scope>
    <source>
        <strain evidence="2 3">CCALA 953</strain>
    </source>
</reference>
<dbReference type="Pfam" id="PF09557">
    <property type="entry name" value="DUF2382"/>
    <property type="match status" value="1"/>
</dbReference>
<name>A0A2A2TIQ3_9CYAN</name>
<comment type="caution">
    <text evidence="2">The sequence shown here is derived from an EMBL/GenBank/DDBJ whole genome shotgun (WGS) entry which is preliminary data.</text>
</comment>
<keyword evidence="3" id="KW-1185">Reference proteome</keyword>
<proteinExistence type="predicted"/>
<dbReference type="AlphaFoldDB" id="A0A2A2TIQ3"/>